<organism evidence="10 11">
    <name type="scientific">Penstemon smallii</name>
    <dbReference type="NCBI Taxonomy" id="265156"/>
    <lineage>
        <taxon>Eukaryota</taxon>
        <taxon>Viridiplantae</taxon>
        <taxon>Streptophyta</taxon>
        <taxon>Embryophyta</taxon>
        <taxon>Tracheophyta</taxon>
        <taxon>Spermatophyta</taxon>
        <taxon>Magnoliopsida</taxon>
        <taxon>eudicotyledons</taxon>
        <taxon>Gunneridae</taxon>
        <taxon>Pentapetalae</taxon>
        <taxon>asterids</taxon>
        <taxon>lamiids</taxon>
        <taxon>Lamiales</taxon>
        <taxon>Plantaginaceae</taxon>
        <taxon>Cheloneae</taxon>
        <taxon>Penstemon</taxon>
    </lineage>
</organism>
<feature type="compositionally biased region" description="Low complexity" evidence="7">
    <location>
        <begin position="81"/>
        <end position="98"/>
    </location>
</feature>
<dbReference type="GO" id="GO:0008270">
    <property type="term" value="F:zinc ion binding"/>
    <property type="evidence" value="ECO:0007669"/>
    <property type="project" value="UniProtKB-KW"/>
</dbReference>
<feature type="compositionally biased region" description="Polar residues" evidence="7">
    <location>
        <begin position="69"/>
        <end position="80"/>
    </location>
</feature>
<dbReference type="PANTHER" id="PTHR37701:SF17">
    <property type="entry name" value="METHYL BINDING DOMAIN117"/>
    <property type="match status" value="1"/>
</dbReference>
<sequence length="1159" mass="126633">MGSAAITSPTPTPTADGGSTLESNSVPIVDLRLLSQPELHSLSSTSTFPDPIIRRCEEIQIPQIDRSVFNESAGSRKQTYSRLRLAPPSSSSLSAPRSRTPHLRPTNLTNNENWDPENAENAQIITVIKQLFAPDMNPNELVPVKINYSHEQLASNVVPTGIHKRKRGRPRKDEVVLGYERKRDHTMVEVSVVDVNDNVSEFPSINENVEDRDRGVLNKDGVAVDLMGLRAVDHPFWDEVRRRSEGLGTEEELLGFLNGLDGKWGSTRKKRRIVDASEFGNALPIGWKLLLSVKKKSGRVWLYCRRYISPSGMQFESCKDVSSYLHSLHGVQDTNPDGSAQHNDADKLISVTVADVPTQDETTKNNLASHASSPALSTTSSGNIIIDAGDLAEDKIGKVLLCNKCNLTFCEKDELLHYQSSLHRRNSHKNTVSLTDGVIIKDGKFECQFCHKTFSESHRYNGHIGAHVRYQAKMAGESLPSGMRESVGLVSGGESHVRDTMTKGSPGSDNVGEICNGLNNIRQNICSPQDMDHVGDSKAANGSITEVDEATDSVPEVLFSIPEVLFSSNENKKVSDHAPVNGCAAEIVDDGSSLQERMSVCSPVPSDEKTCAVVDCVIENSASIENPKQDMVLENGLFNSNDMEACDTVANNGNLCHTSNELKIDGENFAVHESIFDFFGSHSGQENDIAIGVKPLSESGDLPCKNIDNIDNKSTSESMSSIDTKLNKESNVSMLAPSINEKTCGFGTSEKGSAEVDRVALNKHEEMQFGNSSVIPSWIESGKYGTEFDGIHKFSNGELSDPFSSSHAALNANSGHDRKLGVCSSFTPTTDKQFFTEENMFSVFSSTLDESKQEPSPFSQHGVSEVSNGGYNVNAIYPTLVNKSKINEPENTRKHDLSLSFGTFHTEQGKYLTESFNIQSAHKTYDDQIRSNVINHNVQGDMKQKSHSGFDFLQSSFSNRAHDFCSSFNMPPPNSDWNRSIESQVENSGQNNLVGFGSSSSQSGQCVISDGSWTTGHENAFQGCFDAASSPQVQSSSCFRTIDPISNKGQEDSSGLSKILSAGRTKPVEYSFMGEQSSNSMPGESKIFSMEEGLDPSFWLGKDALMHNTTSLNNQVTSVCVWCSNVFYHDPVQPGMQTEAIGSMCTSCSSRVGGQFNFL</sequence>
<dbReference type="PROSITE" id="PS00028">
    <property type="entry name" value="ZINC_FINGER_C2H2_1"/>
    <property type="match status" value="1"/>
</dbReference>
<evidence type="ECO:0000256" key="4">
    <source>
        <dbReference type="ARBA" id="ARBA00023163"/>
    </source>
</evidence>
<dbReference type="PANTHER" id="PTHR37701">
    <property type="entry name" value="METHYL-CPG-BINDING DOMAIN-CONTAINING PROTEIN 8"/>
    <property type="match status" value="1"/>
</dbReference>
<feature type="domain" description="MBD" evidence="9">
    <location>
        <begin position="273"/>
        <end position="343"/>
    </location>
</feature>
<keyword evidence="2" id="KW-0805">Transcription regulation</keyword>
<keyword evidence="6" id="KW-0862">Zinc</keyword>
<evidence type="ECO:0000256" key="7">
    <source>
        <dbReference type="SAM" id="MobiDB-lite"/>
    </source>
</evidence>
<keyword evidence="5" id="KW-0539">Nucleus</keyword>
<evidence type="ECO:0000256" key="5">
    <source>
        <dbReference type="ARBA" id="ARBA00023242"/>
    </source>
</evidence>
<proteinExistence type="predicted"/>
<feature type="compositionally biased region" description="Low complexity" evidence="7">
    <location>
        <begin position="1"/>
        <end position="15"/>
    </location>
</feature>
<feature type="domain" description="C2H2-type" evidence="8">
    <location>
        <begin position="445"/>
        <end position="472"/>
    </location>
</feature>
<reference evidence="10 11" key="1">
    <citation type="submission" date="2024-12" db="EMBL/GenBank/DDBJ databases">
        <title>The unique morphological basis and parallel evolutionary history of personate flowers in Penstemon.</title>
        <authorList>
            <person name="Depatie T.H."/>
            <person name="Wessinger C.A."/>
        </authorList>
    </citation>
    <scope>NUCLEOTIDE SEQUENCE [LARGE SCALE GENOMIC DNA]</scope>
    <source>
        <strain evidence="10">WTNN_2</strain>
        <tissue evidence="10">Leaf</tissue>
    </source>
</reference>
<dbReference type="InterPro" id="IPR013087">
    <property type="entry name" value="Znf_C2H2_type"/>
</dbReference>
<dbReference type="GO" id="GO:0003677">
    <property type="term" value="F:DNA binding"/>
    <property type="evidence" value="ECO:0007669"/>
    <property type="project" value="UniProtKB-KW"/>
</dbReference>
<feature type="region of interest" description="Disordered" evidence="7">
    <location>
        <begin position="69"/>
        <end position="117"/>
    </location>
</feature>
<keyword evidence="6" id="KW-0479">Metal-binding</keyword>
<evidence type="ECO:0000256" key="1">
    <source>
        <dbReference type="ARBA" id="ARBA00004123"/>
    </source>
</evidence>
<name>A0ABD3T125_9LAMI</name>
<dbReference type="Pfam" id="PF01429">
    <property type="entry name" value="MBD"/>
    <property type="match status" value="1"/>
</dbReference>
<comment type="caution">
    <text evidence="10">The sequence shown here is derived from an EMBL/GenBank/DDBJ whole genome shotgun (WGS) entry which is preliminary data.</text>
</comment>
<evidence type="ECO:0000313" key="10">
    <source>
        <dbReference type="EMBL" id="KAL3830415.1"/>
    </source>
</evidence>
<protein>
    <submittedName>
        <fullName evidence="10">Uncharacterized protein</fullName>
    </submittedName>
</protein>
<keyword evidence="3" id="KW-0238">DNA-binding</keyword>
<evidence type="ECO:0000256" key="6">
    <source>
        <dbReference type="PROSITE-ProRule" id="PRU00042"/>
    </source>
</evidence>
<dbReference type="PROSITE" id="PS50982">
    <property type="entry name" value="MBD"/>
    <property type="match status" value="1"/>
</dbReference>
<comment type="subcellular location">
    <subcellularLocation>
        <location evidence="1">Nucleus</location>
    </subcellularLocation>
</comment>
<dbReference type="EMBL" id="JBJXBP010000005">
    <property type="protein sequence ID" value="KAL3830415.1"/>
    <property type="molecule type" value="Genomic_DNA"/>
</dbReference>
<dbReference type="GO" id="GO:0005634">
    <property type="term" value="C:nucleus"/>
    <property type="evidence" value="ECO:0007669"/>
    <property type="project" value="UniProtKB-SubCell"/>
</dbReference>
<dbReference type="AlphaFoldDB" id="A0ABD3T125"/>
<evidence type="ECO:0000259" key="8">
    <source>
        <dbReference type="PROSITE" id="PS50157"/>
    </source>
</evidence>
<evidence type="ECO:0000259" key="9">
    <source>
        <dbReference type="PROSITE" id="PS50982"/>
    </source>
</evidence>
<dbReference type="InterPro" id="IPR016177">
    <property type="entry name" value="DNA-bd_dom_sf"/>
</dbReference>
<dbReference type="InterPro" id="IPR001739">
    <property type="entry name" value="Methyl_CpG_DNA-bd"/>
</dbReference>
<dbReference type="Proteomes" id="UP001634393">
    <property type="component" value="Unassembled WGS sequence"/>
</dbReference>
<dbReference type="SUPFAM" id="SSF54171">
    <property type="entry name" value="DNA-binding domain"/>
    <property type="match status" value="1"/>
</dbReference>
<gene>
    <name evidence="10" type="ORF">ACJIZ3_019217</name>
</gene>
<keyword evidence="4" id="KW-0804">Transcription</keyword>
<keyword evidence="11" id="KW-1185">Reference proteome</keyword>
<evidence type="ECO:0000256" key="2">
    <source>
        <dbReference type="ARBA" id="ARBA00023015"/>
    </source>
</evidence>
<feature type="region of interest" description="Disordered" evidence="7">
    <location>
        <begin position="1"/>
        <end position="23"/>
    </location>
</feature>
<dbReference type="InterPro" id="IPR037472">
    <property type="entry name" value="MBD8"/>
</dbReference>
<accession>A0ABD3T125</accession>
<keyword evidence="6" id="KW-0863">Zinc-finger</keyword>
<dbReference type="PROSITE" id="PS50157">
    <property type="entry name" value="ZINC_FINGER_C2H2_2"/>
    <property type="match status" value="1"/>
</dbReference>
<evidence type="ECO:0000313" key="11">
    <source>
        <dbReference type="Proteomes" id="UP001634393"/>
    </source>
</evidence>
<evidence type="ECO:0000256" key="3">
    <source>
        <dbReference type="ARBA" id="ARBA00023125"/>
    </source>
</evidence>